<dbReference type="Proteomes" id="UP000054097">
    <property type="component" value="Unassembled WGS sequence"/>
</dbReference>
<organism evidence="2 3">
    <name type="scientific">Serendipita vermifera MAFF 305830</name>
    <dbReference type="NCBI Taxonomy" id="933852"/>
    <lineage>
        <taxon>Eukaryota</taxon>
        <taxon>Fungi</taxon>
        <taxon>Dikarya</taxon>
        <taxon>Basidiomycota</taxon>
        <taxon>Agaricomycotina</taxon>
        <taxon>Agaricomycetes</taxon>
        <taxon>Sebacinales</taxon>
        <taxon>Serendipitaceae</taxon>
        <taxon>Serendipita</taxon>
    </lineage>
</organism>
<dbReference type="AlphaFoldDB" id="A0A0C3AIF9"/>
<accession>A0A0C3AIF9</accession>
<gene>
    <name evidence="2" type="ORF">M408DRAFT_37805</name>
</gene>
<feature type="non-terminal residue" evidence="2">
    <location>
        <position position="128"/>
    </location>
</feature>
<evidence type="ECO:0000313" key="2">
    <source>
        <dbReference type="EMBL" id="KIM19879.1"/>
    </source>
</evidence>
<sequence>EEEVQGGPKTAEAPDPEPIPSDRLLSEVHFNPQLTSEQRKILESVILKRAKAFSLDGRLGQHDAKVEIKLKKGQEEPVSMRPYAMSPLKRKIVDEQLDAWLAAKVIEESKSPWGSPVLLVFRNDKSRL</sequence>
<evidence type="ECO:0008006" key="4">
    <source>
        <dbReference type="Google" id="ProtNLM"/>
    </source>
</evidence>
<evidence type="ECO:0000256" key="1">
    <source>
        <dbReference type="SAM" id="MobiDB-lite"/>
    </source>
</evidence>
<dbReference type="EMBL" id="KN824519">
    <property type="protein sequence ID" value="KIM19879.1"/>
    <property type="molecule type" value="Genomic_DNA"/>
</dbReference>
<dbReference type="STRING" id="933852.A0A0C3AIF9"/>
<reference evidence="2 3" key="1">
    <citation type="submission" date="2014-04" db="EMBL/GenBank/DDBJ databases">
        <authorList>
            <consortium name="DOE Joint Genome Institute"/>
            <person name="Kuo A."/>
            <person name="Zuccaro A."/>
            <person name="Kohler A."/>
            <person name="Nagy L.G."/>
            <person name="Floudas D."/>
            <person name="Copeland A."/>
            <person name="Barry K.W."/>
            <person name="Cichocki N."/>
            <person name="Veneault-Fourrey C."/>
            <person name="LaButti K."/>
            <person name="Lindquist E.A."/>
            <person name="Lipzen A."/>
            <person name="Lundell T."/>
            <person name="Morin E."/>
            <person name="Murat C."/>
            <person name="Sun H."/>
            <person name="Tunlid A."/>
            <person name="Henrissat B."/>
            <person name="Grigoriev I.V."/>
            <person name="Hibbett D.S."/>
            <person name="Martin F."/>
            <person name="Nordberg H.P."/>
            <person name="Cantor M.N."/>
            <person name="Hua S.X."/>
        </authorList>
    </citation>
    <scope>NUCLEOTIDE SEQUENCE [LARGE SCALE GENOMIC DNA]</scope>
    <source>
        <strain evidence="2 3">MAFF 305830</strain>
    </source>
</reference>
<dbReference type="InterPro" id="IPR043502">
    <property type="entry name" value="DNA/RNA_pol_sf"/>
</dbReference>
<protein>
    <recommendedName>
        <fullName evidence="4">Reverse transcriptase domain-containing protein</fullName>
    </recommendedName>
</protein>
<reference evidence="3" key="2">
    <citation type="submission" date="2015-01" db="EMBL/GenBank/DDBJ databases">
        <title>Evolutionary Origins and Diversification of the Mycorrhizal Mutualists.</title>
        <authorList>
            <consortium name="DOE Joint Genome Institute"/>
            <consortium name="Mycorrhizal Genomics Consortium"/>
            <person name="Kohler A."/>
            <person name="Kuo A."/>
            <person name="Nagy L.G."/>
            <person name="Floudas D."/>
            <person name="Copeland A."/>
            <person name="Barry K.W."/>
            <person name="Cichocki N."/>
            <person name="Veneault-Fourrey C."/>
            <person name="LaButti K."/>
            <person name="Lindquist E.A."/>
            <person name="Lipzen A."/>
            <person name="Lundell T."/>
            <person name="Morin E."/>
            <person name="Murat C."/>
            <person name="Riley R."/>
            <person name="Ohm R."/>
            <person name="Sun H."/>
            <person name="Tunlid A."/>
            <person name="Henrissat B."/>
            <person name="Grigoriev I.V."/>
            <person name="Hibbett D.S."/>
            <person name="Martin F."/>
        </authorList>
    </citation>
    <scope>NUCLEOTIDE SEQUENCE [LARGE SCALE GENOMIC DNA]</scope>
    <source>
        <strain evidence="3">MAFF 305830</strain>
    </source>
</reference>
<feature type="region of interest" description="Disordered" evidence="1">
    <location>
        <begin position="1"/>
        <end position="23"/>
    </location>
</feature>
<name>A0A0C3AIF9_SERVB</name>
<feature type="non-terminal residue" evidence="2">
    <location>
        <position position="1"/>
    </location>
</feature>
<dbReference type="Gene3D" id="3.10.10.10">
    <property type="entry name" value="HIV Type 1 Reverse Transcriptase, subunit A, domain 1"/>
    <property type="match status" value="1"/>
</dbReference>
<evidence type="ECO:0000313" key="3">
    <source>
        <dbReference type="Proteomes" id="UP000054097"/>
    </source>
</evidence>
<dbReference type="OrthoDB" id="6776860at2759"/>
<proteinExistence type="predicted"/>
<keyword evidence="3" id="KW-1185">Reference proteome</keyword>
<dbReference type="HOGENOM" id="CLU_165193_0_0_1"/>
<dbReference type="SUPFAM" id="SSF56672">
    <property type="entry name" value="DNA/RNA polymerases"/>
    <property type="match status" value="1"/>
</dbReference>